<comment type="caution">
    <text evidence="1">The sequence shown here is derived from an EMBL/GenBank/DDBJ whole genome shotgun (WGS) entry which is preliminary data.</text>
</comment>
<organism evidence="1 2">
    <name type="scientific">Rickettsia bellii str. RML Mogi</name>
    <dbReference type="NCBI Taxonomy" id="1359194"/>
    <lineage>
        <taxon>Bacteria</taxon>
        <taxon>Pseudomonadati</taxon>
        <taxon>Pseudomonadota</taxon>
        <taxon>Alphaproteobacteria</taxon>
        <taxon>Rickettsiales</taxon>
        <taxon>Rickettsiaceae</taxon>
        <taxon>Rickettsieae</taxon>
        <taxon>Rickettsia</taxon>
        <taxon>belli group</taxon>
    </lineage>
</organism>
<accession>A0A0F3QJ25</accession>
<dbReference type="Proteomes" id="UP000033689">
    <property type="component" value="Unassembled WGS sequence"/>
</dbReference>
<dbReference type="EMBL" id="LAOJ01000001">
    <property type="protein sequence ID" value="KJV92146.1"/>
    <property type="molecule type" value="Genomic_DNA"/>
</dbReference>
<sequence>MLDKYSMPLYNEQLEPNKKEEIIAYYQSHQEIDGVQEIIDLLGSESFK</sequence>
<evidence type="ECO:0000313" key="2">
    <source>
        <dbReference type="Proteomes" id="UP000033689"/>
    </source>
</evidence>
<gene>
    <name evidence="1" type="ORF">RBEMOGI_0768</name>
</gene>
<name>A0A0F3QJ25_RICBE</name>
<evidence type="ECO:0000313" key="1">
    <source>
        <dbReference type="EMBL" id="KJV92146.1"/>
    </source>
</evidence>
<dbReference type="AlphaFoldDB" id="A0A0F3QJ25"/>
<proteinExistence type="predicted"/>
<reference evidence="1 2" key="1">
    <citation type="submission" date="2015-02" db="EMBL/GenBank/DDBJ databases">
        <title>Genome Sequencing of Rickettsiales.</title>
        <authorList>
            <person name="Daugherty S.C."/>
            <person name="Su Q."/>
            <person name="Abolude K."/>
            <person name="Beier-Sexton M."/>
            <person name="Carlyon J.A."/>
            <person name="Carter R."/>
            <person name="Day N.P."/>
            <person name="Dumler S.J."/>
            <person name="Dyachenko V."/>
            <person name="Godinez A."/>
            <person name="Kurtti T.J."/>
            <person name="Lichay M."/>
            <person name="Mullins K.E."/>
            <person name="Ott S."/>
            <person name="Pappas-Brown V."/>
            <person name="Paris D.H."/>
            <person name="Patel P."/>
            <person name="Richards A.L."/>
            <person name="Sadzewicz L."/>
            <person name="Sears K."/>
            <person name="Seidman D."/>
            <person name="Sengamalay N."/>
            <person name="Stenos J."/>
            <person name="Tallon L.J."/>
            <person name="Vincent G."/>
            <person name="Fraser C.M."/>
            <person name="Munderloh U."/>
            <person name="Dunning-Hotopp J.C."/>
        </authorList>
    </citation>
    <scope>NUCLEOTIDE SEQUENCE [LARGE SCALE GENOMIC DNA]</scope>
    <source>
        <strain evidence="1 2">RML Mogi</strain>
    </source>
</reference>
<dbReference type="PATRIC" id="fig|1359194.3.peg.776"/>
<protein>
    <submittedName>
        <fullName evidence="1">Leucine-rich repeat domain protein</fullName>
    </submittedName>
</protein>